<dbReference type="InterPro" id="IPR017871">
    <property type="entry name" value="ABC_transporter-like_CS"/>
</dbReference>
<keyword evidence="3 6" id="KW-0067">ATP-binding</keyword>
<dbReference type="EC" id="7.6.2.9" evidence="4"/>
<dbReference type="OrthoDB" id="9802264at2"/>
<organism evidence="6 7">
    <name type="scientific">Romboutsia maritimum</name>
    <dbReference type="NCBI Taxonomy" id="2020948"/>
    <lineage>
        <taxon>Bacteria</taxon>
        <taxon>Bacillati</taxon>
        <taxon>Bacillota</taxon>
        <taxon>Clostridia</taxon>
        <taxon>Peptostreptococcales</taxon>
        <taxon>Peptostreptococcaceae</taxon>
        <taxon>Romboutsia</taxon>
    </lineage>
</organism>
<dbReference type="Gene3D" id="3.40.50.300">
    <property type="entry name" value="P-loop containing nucleotide triphosphate hydrolases"/>
    <property type="match status" value="1"/>
</dbReference>
<dbReference type="PANTHER" id="PTHR42781:SF4">
    <property type="entry name" value="SPERMIDINE_PUTRESCINE IMPORT ATP-BINDING PROTEIN POTA"/>
    <property type="match status" value="1"/>
</dbReference>
<keyword evidence="7" id="KW-1185">Reference proteome</keyword>
<gene>
    <name evidence="6" type="ORF">CHF27_007110</name>
</gene>
<dbReference type="InterPro" id="IPR050093">
    <property type="entry name" value="ABC_SmlMolc_Importer"/>
</dbReference>
<evidence type="ECO:0000256" key="2">
    <source>
        <dbReference type="ARBA" id="ARBA00022741"/>
    </source>
</evidence>
<dbReference type="GO" id="GO:0015418">
    <property type="term" value="F:ABC-type quaternary ammonium compound transporting activity"/>
    <property type="evidence" value="ECO:0007669"/>
    <property type="project" value="UniProtKB-EC"/>
</dbReference>
<name>A0A371IT76_9FIRM</name>
<dbReference type="SUPFAM" id="SSF52540">
    <property type="entry name" value="P-loop containing nucleoside triphosphate hydrolases"/>
    <property type="match status" value="1"/>
</dbReference>
<comment type="caution">
    <text evidence="6">The sequence shown here is derived from an EMBL/GenBank/DDBJ whole genome shotgun (WGS) entry which is preliminary data.</text>
</comment>
<dbReference type="Pfam" id="PF00005">
    <property type="entry name" value="ABC_tran"/>
    <property type="match status" value="1"/>
</dbReference>
<dbReference type="GO" id="GO:0016887">
    <property type="term" value="F:ATP hydrolysis activity"/>
    <property type="evidence" value="ECO:0007669"/>
    <property type="project" value="InterPro"/>
</dbReference>
<evidence type="ECO:0000256" key="1">
    <source>
        <dbReference type="ARBA" id="ARBA00022448"/>
    </source>
</evidence>
<dbReference type="PROSITE" id="PS00211">
    <property type="entry name" value="ABC_TRANSPORTER_1"/>
    <property type="match status" value="1"/>
</dbReference>
<proteinExistence type="predicted"/>
<dbReference type="GO" id="GO:0005524">
    <property type="term" value="F:ATP binding"/>
    <property type="evidence" value="ECO:0007669"/>
    <property type="project" value="UniProtKB-KW"/>
</dbReference>
<dbReference type="InterPro" id="IPR003593">
    <property type="entry name" value="AAA+_ATPase"/>
</dbReference>
<dbReference type="AlphaFoldDB" id="A0A371IT76"/>
<dbReference type="Proteomes" id="UP000243494">
    <property type="component" value="Unassembled WGS sequence"/>
</dbReference>
<evidence type="ECO:0000313" key="7">
    <source>
        <dbReference type="Proteomes" id="UP000243494"/>
    </source>
</evidence>
<evidence type="ECO:0000259" key="5">
    <source>
        <dbReference type="PROSITE" id="PS50893"/>
    </source>
</evidence>
<feature type="domain" description="ABC transporter" evidence="5">
    <location>
        <begin position="4"/>
        <end position="234"/>
    </location>
</feature>
<dbReference type="PANTHER" id="PTHR42781">
    <property type="entry name" value="SPERMIDINE/PUTRESCINE IMPORT ATP-BINDING PROTEIN POTA"/>
    <property type="match status" value="1"/>
</dbReference>
<evidence type="ECO:0000313" key="6">
    <source>
        <dbReference type="EMBL" id="RDY23696.1"/>
    </source>
</evidence>
<dbReference type="FunFam" id="3.40.50.300:FF:000425">
    <property type="entry name" value="Probable ABC transporter, ATP-binding subunit"/>
    <property type="match status" value="1"/>
</dbReference>
<sequence>MSSVKIINLTKSFNNTNVLKNITIDVEEGEFISLLGPSGCGKSTLLKLIAGLLEVDSGDIVFNNESVINILTEKRGAIIVFQDYLLFPHMTVYENIEFGLKMKKVTKDIRSKKVEEILNLVKLKEHKNRYPSQLSGGQQQRVAMARALVLNPRILLLDEPFSNLDINLRNEMREFVLSIQKRLNITTIMVTHNKEEALTMSNRVAVMLDGEIKQFDTPKNLYENPNSIEVANIFGERNYIKGCIEEGIFKSNIISFESNLKKDLKEVNIMIPKENISLYSMDYKEGIEGIIKRKRYAGEKTYYDIQVKDIVLKAISNNDIYKEQDKVKIVIKSKNTVYFR</sequence>
<accession>A0A371IT76</accession>
<protein>
    <recommendedName>
        <fullName evidence="4">ABC-type quaternary amine transporter</fullName>
        <ecNumber evidence="4">7.6.2.9</ecNumber>
    </recommendedName>
</protein>
<dbReference type="PROSITE" id="PS50893">
    <property type="entry name" value="ABC_TRANSPORTER_2"/>
    <property type="match status" value="1"/>
</dbReference>
<evidence type="ECO:0000256" key="4">
    <source>
        <dbReference type="ARBA" id="ARBA00066388"/>
    </source>
</evidence>
<reference evidence="6 7" key="1">
    <citation type="journal article" date="2017" name="Genome Announc.">
        <title>Draft Genome Sequence of Romboutsia maritimum sp. nov. Strain CCRI-22766(T), Isolated from Coastal Estuarine Mud.</title>
        <authorList>
            <person name="Maheux A.F."/>
            <person name="Boudreau D.K."/>
            <person name="Berube E."/>
            <person name="Boissinot M."/>
            <person name="Raymond F."/>
            <person name="Brodeur S."/>
            <person name="Corbeil J."/>
            <person name="Brightwell G."/>
            <person name="Broda D."/>
            <person name="Omar R.F."/>
            <person name="Bergeron M.G."/>
        </authorList>
    </citation>
    <scope>NUCLEOTIDE SEQUENCE [LARGE SCALE GENOMIC DNA]</scope>
    <source>
        <strain evidence="6 7">CCRI-22766</strain>
    </source>
</reference>
<dbReference type="SMART" id="SM00382">
    <property type="entry name" value="AAA"/>
    <property type="match status" value="1"/>
</dbReference>
<dbReference type="InterPro" id="IPR003439">
    <property type="entry name" value="ABC_transporter-like_ATP-bd"/>
</dbReference>
<dbReference type="EMBL" id="NOJZ02000009">
    <property type="protein sequence ID" value="RDY23696.1"/>
    <property type="molecule type" value="Genomic_DNA"/>
</dbReference>
<keyword evidence="2" id="KW-0547">Nucleotide-binding</keyword>
<dbReference type="InterPro" id="IPR027417">
    <property type="entry name" value="P-loop_NTPase"/>
</dbReference>
<evidence type="ECO:0000256" key="3">
    <source>
        <dbReference type="ARBA" id="ARBA00022840"/>
    </source>
</evidence>
<keyword evidence="1" id="KW-0813">Transport</keyword>
<dbReference type="RefSeq" id="WP_095405841.1">
    <property type="nucleotide sequence ID" value="NZ_NOJZ02000009.1"/>
</dbReference>